<dbReference type="InterPro" id="IPR015943">
    <property type="entry name" value="WD40/YVTN_repeat-like_dom_sf"/>
</dbReference>
<dbReference type="PROSITE" id="PS51257">
    <property type="entry name" value="PROKAR_LIPOPROTEIN"/>
    <property type="match status" value="1"/>
</dbReference>
<feature type="compositionally biased region" description="Low complexity" evidence="1">
    <location>
        <begin position="43"/>
        <end position="57"/>
    </location>
</feature>
<dbReference type="CDD" id="cd15482">
    <property type="entry name" value="Sialidase_non-viral"/>
    <property type="match status" value="1"/>
</dbReference>
<name>A0A2T2WRJ6_9FIRM</name>
<sequence length="430" mass="46888">MKRRWVMITGLVMGANALVGCGTRSSFPMPTSPRVHTAHVASRSHLSGSSSSSHPTGSRSYLFADLSIHMTSMQDGWGWSQTGFYMIQNGGMTWTPVHFTLPLHTHHPWYFHRFDITPTGHLLTIAVRPISPSAAIMVTGIWSPSHHRWQWHTFSLTPLTAEIGIPESVSFFNTEEGWALFNQASSTALDQAGIYRTTNGGQSWSLTATPSRPGTWTGMSAASPGSTWATAAINTVSTSQGQPSINQPTSILYHSATHGQTWTTPESGQLLSPCLMGKNIETYTAEPIIWSSPDKGTMLVYTESRYHTRMLLEESANGGASWTSTPALRVSGMINPVLDVLSSQKLILVAGSTVRTSSDGGQIWHTIPLPKALLSSLRHHTLSLTPDFVSLQQGFLLARSINNNRVTEYKTSTAGRKWILIHPVAQPEAG</sequence>
<organism evidence="3 4">
    <name type="scientific">Sulfobacillus benefaciens</name>
    <dbReference type="NCBI Taxonomy" id="453960"/>
    <lineage>
        <taxon>Bacteria</taxon>
        <taxon>Bacillati</taxon>
        <taxon>Bacillota</taxon>
        <taxon>Clostridia</taxon>
        <taxon>Eubacteriales</taxon>
        <taxon>Clostridiales Family XVII. Incertae Sedis</taxon>
        <taxon>Sulfobacillus</taxon>
    </lineage>
</organism>
<dbReference type="SUPFAM" id="SSF50939">
    <property type="entry name" value="Sialidases"/>
    <property type="match status" value="1"/>
</dbReference>
<feature type="region of interest" description="Disordered" evidence="1">
    <location>
        <begin position="30"/>
        <end position="57"/>
    </location>
</feature>
<protein>
    <recommendedName>
        <fullName evidence="5">Photosynthesis system II assembly factor Ycf48/Hcf136-like domain-containing protein</fullName>
    </recommendedName>
</protein>
<evidence type="ECO:0008006" key="5">
    <source>
        <dbReference type="Google" id="ProtNLM"/>
    </source>
</evidence>
<evidence type="ECO:0000256" key="2">
    <source>
        <dbReference type="SAM" id="SignalP"/>
    </source>
</evidence>
<gene>
    <name evidence="3" type="ORF">C7B43_18105</name>
</gene>
<proteinExistence type="predicted"/>
<dbReference type="AlphaFoldDB" id="A0A2T2WRJ6"/>
<accession>A0A2T2WRJ6</accession>
<keyword evidence="2" id="KW-0732">Signal</keyword>
<evidence type="ECO:0000313" key="4">
    <source>
        <dbReference type="Proteomes" id="UP000242699"/>
    </source>
</evidence>
<comment type="caution">
    <text evidence="3">The sequence shown here is derived from an EMBL/GenBank/DDBJ whole genome shotgun (WGS) entry which is preliminary data.</text>
</comment>
<feature type="signal peptide" evidence="2">
    <location>
        <begin position="1"/>
        <end position="17"/>
    </location>
</feature>
<dbReference type="EMBL" id="PXYT01000066">
    <property type="protein sequence ID" value="PSR24847.1"/>
    <property type="molecule type" value="Genomic_DNA"/>
</dbReference>
<evidence type="ECO:0000313" key="3">
    <source>
        <dbReference type="EMBL" id="PSR24847.1"/>
    </source>
</evidence>
<dbReference type="Gene3D" id="2.130.10.10">
    <property type="entry name" value="YVTN repeat-like/Quinoprotein amine dehydrogenase"/>
    <property type="match status" value="1"/>
</dbReference>
<dbReference type="InterPro" id="IPR036278">
    <property type="entry name" value="Sialidase_sf"/>
</dbReference>
<feature type="chain" id="PRO_5039586985" description="Photosynthesis system II assembly factor Ycf48/Hcf136-like domain-containing protein" evidence="2">
    <location>
        <begin position="18"/>
        <end position="430"/>
    </location>
</feature>
<reference evidence="3 4" key="1">
    <citation type="journal article" date="2014" name="BMC Genomics">
        <title>Comparison of environmental and isolate Sulfobacillus genomes reveals diverse carbon, sulfur, nitrogen, and hydrogen metabolisms.</title>
        <authorList>
            <person name="Justice N.B."/>
            <person name="Norman A."/>
            <person name="Brown C.T."/>
            <person name="Singh A."/>
            <person name="Thomas B.C."/>
            <person name="Banfield J.F."/>
        </authorList>
    </citation>
    <scope>NUCLEOTIDE SEQUENCE [LARGE SCALE GENOMIC DNA]</scope>
    <source>
        <strain evidence="3">AMDSBA1</strain>
    </source>
</reference>
<dbReference type="Proteomes" id="UP000242699">
    <property type="component" value="Unassembled WGS sequence"/>
</dbReference>
<evidence type="ECO:0000256" key="1">
    <source>
        <dbReference type="SAM" id="MobiDB-lite"/>
    </source>
</evidence>